<dbReference type="SUPFAM" id="SSF100950">
    <property type="entry name" value="NagB/RpiA/CoA transferase-like"/>
    <property type="match status" value="1"/>
</dbReference>
<dbReference type="GO" id="GO:0005524">
    <property type="term" value="F:ATP binding"/>
    <property type="evidence" value="ECO:0007669"/>
    <property type="project" value="UniProtKB-KW"/>
</dbReference>
<dbReference type="PIRSF" id="PIRSF006806">
    <property type="entry name" value="FTHF_cligase"/>
    <property type="match status" value="1"/>
</dbReference>
<dbReference type="PANTHER" id="PTHR23407">
    <property type="entry name" value="ATPASE INHIBITOR/5-FORMYLTETRAHYDROFOLATE CYCLO-LIGASE"/>
    <property type="match status" value="1"/>
</dbReference>
<gene>
    <name evidence="6" type="ORF">CSA55_00855</name>
</gene>
<dbReference type="InterPro" id="IPR037171">
    <property type="entry name" value="NagB/RpiA_transferase-like"/>
</dbReference>
<keyword evidence="5" id="KW-0460">Magnesium</keyword>
<evidence type="ECO:0000313" key="7">
    <source>
        <dbReference type="Proteomes" id="UP000230914"/>
    </source>
</evidence>
<evidence type="ECO:0000256" key="5">
    <source>
        <dbReference type="RuleBase" id="RU361279"/>
    </source>
</evidence>
<feature type="binding site" evidence="4">
    <location>
        <position position="52"/>
    </location>
    <ligand>
        <name>substrate</name>
    </ligand>
</feature>
<keyword evidence="3 4" id="KW-0067">ATP-binding</keyword>
<evidence type="ECO:0000256" key="3">
    <source>
        <dbReference type="ARBA" id="ARBA00022840"/>
    </source>
</evidence>
<keyword evidence="5" id="KW-0479">Metal-binding</keyword>
<evidence type="ECO:0000313" key="6">
    <source>
        <dbReference type="EMBL" id="PIE34450.1"/>
    </source>
</evidence>
<sequence>MDKNELRASLRAMRRGLTDRPARSEMIWDQIEADPAVVDAAVIMVFDSIPGEPETAPFIARRRAAGQTVVIPEDDPPPDPRQVDVVIVPGVGFTPDGDRLGQGGGWYDRFLAQLRPGTPTIGVCFAEQLQTTLPTEPHDVRVDRVVTDVVPHGEGIDQISG</sequence>
<accession>A0A2G6KGD1</accession>
<feature type="binding site" evidence="4">
    <location>
        <begin position="3"/>
        <end position="7"/>
    </location>
    <ligand>
        <name>ATP</name>
        <dbReference type="ChEBI" id="CHEBI:30616"/>
    </ligand>
</feature>
<comment type="caution">
    <text evidence="6">The sequence shown here is derived from an EMBL/GenBank/DDBJ whole genome shotgun (WGS) entry which is preliminary data.</text>
</comment>
<dbReference type="Pfam" id="PF01812">
    <property type="entry name" value="5-FTHF_cyc-lig"/>
    <property type="match status" value="1"/>
</dbReference>
<keyword evidence="6" id="KW-0436">Ligase</keyword>
<protein>
    <recommendedName>
        <fullName evidence="5">5-formyltetrahydrofolate cyclo-ligase</fullName>
        <ecNumber evidence="5">6.3.3.2</ecNumber>
    </recommendedName>
</protein>
<feature type="binding site" evidence="4">
    <location>
        <begin position="99"/>
        <end position="107"/>
    </location>
    <ligand>
        <name>ATP</name>
        <dbReference type="ChEBI" id="CHEBI:30616"/>
    </ligand>
</feature>
<dbReference type="AlphaFoldDB" id="A0A2G6KGD1"/>
<dbReference type="Proteomes" id="UP000230914">
    <property type="component" value="Unassembled WGS sequence"/>
</dbReference>
<dbReference type="NCBIfam" id="TIGR02727">
    <property type="entry name" value="MTHFS_bact"/>
    <property type="match status" value="1"/>
</dbReference>
<dbReference type="GO" id="GO:0046872">
    <property type="term" value="F:metal ion binding"/>
    <property type="evidence" value="ECO:0007669"/>
    <property type="project" value="UniProtKB-KW"/>
</dbReference>
<evidence type="ECO:0000256" key="2">
    <source>
        <dbReference type="ARBA" id="ARBA00022741"/>
    </source>
</evidence>
<comment type="similarity">
    <text evidence="1 5">Belongs to the 5-formyltetrahydrofolate cyclo-ligase family.</text>
</comment>
<comment type="catalytic activity">
    <reaction evidence="5">
        <text>(6S)-5-formyl-5,6,7,8-tetrahydrofolate + ATP = (6R)-5,10-methenyltetrahydrofolate + ADP + phosphate</text>
        <dbReference type="Rhea" id="RHEA:10488"/>
        <dbReference type="ChEBI" id="CHEBI:30616"/>
        <dbReference type="ChEBI" id="CHEBI:43474"/>
        <dbReference type="ChEBI" id="CHEBI:57455"/>
        <dbReference type="ChEBI" id="CHEBI:57457"/>
        <dbReference type="ChEBI" id="CHEBI:456216"/>
        <dbReference type="EC" id="6.3.3.2"/>
    </reaction>
</comment>
<dbReference type="GO" id="GO:0030272">
    <property type="term" value="F:5-formyltetrahydrofolate cyclo-ligase activity"/>
    <property type="evidence" value="ECO:0007669"/>
    <property type="project" value="UniProtKB-EC"/>
</dbReference>
<dbReference type="Gene3D" id="3.40.50.10420">
    <property type="entry name" value="NagB/RpiA/CoA transferase-like"/>
    <property type="match status" value="2"/>
</dbReference>
<name>A0A2G6KGD1_9ACTN</name>
<reference evidence="6 7" key="1">
    <citation type="submission" date="2017-10" db="EMBL/GenBank/DDBJ databases">
        <title>Novel microbial diversity and functional potential in the marine mammal oral microbiome.</title>
        <authorList>
            <person name="Dudek N.K."/>
            <person name="Sun C.L."/>
            <person name="Burstein D."/>
            <person name="Kantor R.S."/>
            <person name="Aliaga Goltsman D.S."/>
            <person name="Bik E.M."/>
            <person name="Thomas B.C."/>
            <person name="Banfield J.F."/>
            <person name="Relman D.A."/>
        </authorList>
    </citation>
    <scope>NUCLEOTIDE SEQUENCE [LARGE SCALE GENOMIC DNA]</scope>
    <source>
        <strain evidence="6">DOLJORAL78_61_10</strain>
    </source>
</reference>
<dbReference type="InterPro" id="IPR024185">
    <property type="entry name" value="FTHF_cligase-like_sf"/>
</dbReference>
<evidence type="ECO:0000256" key="1">
    <source>
        <dbReference type="ARBA" id="ARBA00010638"/>
    </source>
</evidence>
<keyword evidence="2 4" id="KW-0547">Nucleotide-binding</keyword>
<comment type="cofactor">
    <cofactor evidence="5">
        <name>Mg(2+)</name>
        <dbReference type="ChEBI" id="CHEBI:18420"/>
    </cofactor>
</comment>
<dbReference type="InterPro" id="IPR002698">
    <property type="entry name" value="FTHF_cligase"/>
</dbReference>
<evidence type="ECO:0000256" key="4">
    <source>
        <dbReference type="PIRSR" id="PIRSR006806-1"/>
    </source>
</evidence>
<organism evidence="6 7">
    <name type="scientific">Ilumatobacter coccineus</name>
    <dbReference type="NCBI Taxonomy" id="467094"/>
    <lineage>
        <taxon>Bacteria</taxon>
        <taxon>Bacillati</taxon>
        <taxon>Actinomycetota</taxon>
        <taxon>Acidimicrobiia</taxon>
        <taxon>Acidimicrobiales</taxon>
        <taxon>Ilumatobacteraceae</taxon>
        <taxon>Ilumatobacter</taxon>
    </lineage>
</organism>
<proteinExistence type="inferred from homology"/>
<dbReference type="EC" id="6.3.3.2" evidence="5"/>
<dbReference type="GO" id="GO:0035999">
    <property type="term" value="P:tetrahydrofolate interconversion"/>
    <property type="evidence" value="ECO:0007669"/>
    <property type="project" value="TreeGrafter"/>
</dbReference>
<dbReference type="PANTHER" id="PTHR23407:SF1">
    <property type="entry name" value="5-FORMYLTETRAHYDROFOLATE CYCLO-LIGASE"/>
    <property type="match status" value="1"/>
</dbReference>
<dbReference type="EMBL" id="PDSL01000019">
    <property type="protein sequence ID" value="PIE34450.1"/>
    <property type="molecule type" value="Genomic_DNA"/>
</dbReference>
<dbReference type="GO" id="GO:0009396">
    <property type="term" value="P:folic acid-containing compound biosynthetic process"/>
    <property type="evidence" value="ECO:0007669"/>
    <property type="project" value="TreeGrafter"/>
</dbReference>